<keyword evidence="2" id="KW-0805">Transcription regulation</keyword>
<dbReference type="VEuPathDB" id="FungiDB:ASPFODRAFT_208623"/>
<keyword evidence="3" id="KW-0238">DNA-binding</keyword>
<dbReference type="PANTHER" id="PTHR47171:SF3">
    <property type="entry name" value="FARA-RELATED"/>
    <property type="match status" value="1"/>
</dbReference>
<reference evidence="7" key="1">
    <citation type="journal article" date="2017" name="Genome Biol.">
        <title>Comparative genomics reveals high biological diversity and specific adaptations in the industrially and medically important fungal genus Aspergillus.</title>
        <authorList>
            <person name="de Vries R.P."/>
            <person name="Riley R."/>
            <person name="Wiebenga A."/>
            <person name="Aguilar-Osorio G."/>
            <person name="Amillis S."/>
            <person name="Uchima C.A."/>
            <person name="Anderluh G."/>
            <person name="Asadollahi M."/>
            <person name="Askin M."/>
            <person name="Barry K."/>
            <person name="Battaglia E."/>
            <person name="Bayram O."/>
            <person name="Benocci T."/>
            <person name="Braus-Stromeyer S.A."/>
            <person name="Caldana C."/>
            <person name="Canovas D."/>
            <person name="Cerqueira G.C."/>
            <person name="Chen F."/>
            <person name="Chen W."/>
            <person name="Choi C."/>
            <person name="Clum A."/>
            <person name="Dos Santos R.A."/>
            <person name="Damasio A.R."/>
            <person name="Diallinas G."/>
            <person name="Emri T."/>
            <person name="Fekete E."/>
            <person name="Flipphi M."/>
            <person name="Freyberg S."/>
            <person name="Gallo A."/>
            <person name="Gournas C."/>
            <person name="Habgood R."/>
            <person name="Hainaut M."/>
            <person name="Harispe M.L."/>
            <person name="Henrissat B."/>
            <person name="Hilden K.S."/>
            <person name="Hope R."/>
            <person name="Hossain A."/>
            <person name="Karabika E."/>
            <person name="Karaffa L."/>
            <person name="Karanyi Z."/>
            <person name="Krasevec N."/>
            <person name="Kuo A."/>
            <person name="Kusch H."/>
            <person name="LaButti K."/>
            <person name="Lagendijk E.L."/>
            <person name="Lapidus A."/>
            <person name="Levasseur A."/>
            <person name="Lindquist E."/>
            <person name="Lipzen A."/>
            <person name="Logrieco A.F."/>
            <person name="MacCabe A."/>
            <person name="Maekelae M.R."/>
            <person name="Malavazi I."/>
            <person name="Melin P."/>
            <person name="Meyer V."/>
            <person name="Mielnichuk N."/>
            <person name="Miskei M."/>
            <person name="Molnar A.P."/>
            <person name="Mule G."/>
            <person name="Ngan C.Y."/>
            <person name="Orejas M."/>
            <person name="Orosz E."/>
            <person name="Ouedraogo J.P."/>
            <person name="Overkamp K.M."/>
            <person name="Park H.-S."/>
            <person name="Perrone G."/>
            <person name="Piumi F."/>
            <person name="Punt P.J."/>
            <person name="Ram A.F."/>
            <person name="Ramon A."/>
            <person name="Rauscher S."/>
            <person name="Record E."/>
            <person name="Riano-Pachon D.M."/>
            <person name="Robert V."/>
            <person name="Roehrig J."/>
            <person name="Ruller R."/>
            <person name="Salamov A."/>
            <person name="Salih N.S."/>
            <person name="Samson R.A."/>
            <person name="Sandor E."/>
            <person name="Sanguinetti M."/>
            <person name="Schuetze T."/>
            <person name="Sepcic K."/>
            <person name="Shelest E."/>
            <person name="Sherlock G."/>
            <person name="Sophianopoulou V."/>
            <person name="Squina F.M."/>
            <person name="Sun H."/>
            <person name="Susca A."/>
            <person name="Todd R.B."/>
            <person name="Tsang A."/>
            <person name="Unkles S.E."/>
            <person name="van de Wiele N."/>
            <person name="van Rossen-Uffink D."/>
            <person name="Oliveira J.V."/>
            <person name="Vesth T.C."/>
            <person name="Visser J."/>
            <person name="Yu J.-H."/>
            <person name="Zhou M."/>
            <person name="Andersen M.R."/>
            <person name="Archer D.B."/>
            <person name="Baker S.E."/>
            <person name="Benoit I."/>
            <person name="Brakhage A.A."/>
            <person name="Braus G.H."/>
            <person name="Fischer R."/>
            <person name="Frisvad J.C."/>
            <person name="Goldman G.H."/>
            <person name="Houbraken J."/>
            <person name="Oakley B."/>
            <person name="Pocsi I."/>
            <person name="Scazzocchio C."/>
            <person name="Seiboth B."/>
            <person name="vanKuyk P.A."/>
            <person name="Wortman J."/>
            <person name="Dyer P.S."/>
            <person name="Grigoriev I.V."/>
        </authorList>
    </citation>
    <scope>NUCLEOTIDE SEQUENCE [LARGE SCALE GENOMIC DNA]</scope>
    <source>
        <strain evidence="7">CBS 106.47</strain>
    </source>
</reference>
<dbReference type="GO" id="GO:0003677">
    <property type="term" value="F:DNA binding"/>
    <property type="evidence" value="ECO:0007669"/>
    <property type="project" value="UniProtKB-KW"/>
</dbReference>
<dbReference type="InterPro" id="IPR052073">
    <property type="entry name" value="Amide_Lactam_Regulators"/>
</dbReference>
<dbReference type="PANTHER" id="PTHR47171">
    <property type="entry name" value="FARA-RELATED"/>
    <property type="match status" value="1"/>
</dbReference>
<accession>A0A1M3TFE7</accession>
<keyword evidence="1" id="KW-0862">Zinc</keyword>
<feature type="compositionally biased region" description="Acidic residues" evidence="5">
    <location>
        <begin position="75"/>
        <end position="87"/>
    </location>
</feature>
<proteinExistence type="predicted"/>
<dbReference type="AlphaFoldDB" id="A0A1M3TFE7"/>
<feature type="region of interest" description="Disordered" evidence="5">
    <location>
        <begin position="73"/>
        <end position="93"/>
    </location>
</feature>
<evidence type="ECO:0000256" key="1">
    <source>
        <dbReference type="ARBA" id="ARBA00022833"/>
    </source>
</evidence>
<dbReference type="Proteomes" id="UP000184063">
    <property type="component" value="Unassembled WGS sequence"/>
</dbReference>
<evidence type="ECO:0000256" key="4">
    <source>
        <dbReference type="ARBA" id="ARBA00023163"/>
    </source>
</evidence>
<evidence type="ECO:0000313" key="6">
    <source>
        <dbReference type="EMBL" id="OJZ85480.1"/>
    </source>
</evidence>
<organism evidence="6 7">
    <name type="scientific">Aspergillus luchuensis (strain CBS 106.47)</name>
    <dbReference type="NCBI Taxonomy" id="1137211"/>
    <lineage>
        <taxon>Eukaryota</taxon>
        <taxon>Fungi</taxon>
        <taxon>Dikarya</taxon>
        <taxon>Ascomycota</taxon>
        <taxon>Pezizomycotina</taxon>
        <taxon>Eurotiomycetes</taxon>
        <taxon>Eurotiomycetidae</taxon>
        <taxon>Eurotiales</taxon>
        <taxon>Aspergillaceae</taxon>
        <taxon>Aspergillus</taxon>
        <taxon>Aspergillus subgen. Circumdati</taxon>
    </lineage>
</organism>
<evidence type="ECO:0000256" key="3">
    <source>
        <dbReference type="ARBA" id="ARBA00023125"/>
    </source>
</evidence>
<dbReference type="EMBL" id="KV878243">
    <property type="protein sequence ID" value="OJZ85480.1"/>
    <property type="molecule type" value="Genomic_DNA"/>
</dbReference>
<protein>
    <submittedName>
        <fullName evidence="6">Uncharacterized protein</fullName>
    </submittedName>
</protein>
<evidence type="ECO:0000313" key="7">
    <source>
        <dbReference type="Proteomes" id="UP000184063"/>
    </source>
</evidence>
<evidence type="ECO:0000256" key="5">
    <source>
        <dbReference type="SAM" id="MobiDB-lite"/>
    </source>
</evidence>
<keyword evidence="4" id="KW-0804">Transcription</keyword>
<evidence type="ECO:0000256" key="2">
    <source>
        <dbReference type="ARBA" id="ARBA00023015"/>
    </source>
</evidence>
<name>A0A1M3TFE7_ASPLC</name>
<sequence>MRRAHYVRAKASYDADSEKDSTVLAAALLLLRFWWTGPEIQTNSCYWHIPVRDVPAKANLVVDSSFEQPCRFRDEDCDVDPPSEDDFSFNRGY</sequence>
<gene>
    <name evidence="6" type="ORF">ASPFODRAFT_208623</name>
</gene>